<feature type="region of interest" description="Disordered" evidence="1">
    <location>
        <begin position="79"/>
        <end position="104"/>
    </location>
</feature>
<evidence type="ECO:0000256" key="1">
    <source>
        <dbReference type="SAM" id="MobiDB-lite"/>
    </source>
</evidence>
<organism evidence="2 3">
    <name type="scientific">Tanacetum coccineum</name>
    <dbReference type="NCBI Taxonomy" id="301880"/>
    <lineage>
        <taxon>Eukaryota</taxon>
        <taxon>Viridiplantae</taxon>
        <taxon>Streptophyta</taxon>
        <taxon>Embryophyta</taxon>
        <taxon>Tracheophyta</taxon>
        <taxon>Spermatophyta</taxon>
        <taxon>Magnoliopsida</taxon>
        <taxon>eudicotyledons</taxon>
        <taxon>Gunneridae</taxon>
        <taxon>Pentapetalae</taxon>
        <taxon>asterids</taxon>
        <taxon>campanulids</taxon>
        <taxon>Asterales</taxon>
        <taxon>Asteraceae</taxon>
        <taxon>Asteroideae</taxon>
        <taxon>Anthemideae</taxon>
        <taxon>Anthemidinae</taxon>
        <taxon>Tanacetum</taxon>
    </lineage>
</organism>
<evidence type="ECO:0000313" key="3">
    <source>
        <dbReference type="Proteomes" id="UP001151760"/>
    </source>
</evidence>
<accession>A0ABQ5G8S8</accession>
<reference evidence="2" key="2">
    <citation type="submission" date="2022-01" db="EMBL/GenBank/DDBJ databases">
        <authorList>
            <person name="Yamashiro T."/>
            <person name="Shiraishi A."/>
            <person name="Satake H."/>
            <person name="Nakayama K."/>
        </authorList>
    </citation>
    <scope>NUCLEOTIDE SEQUENCE</scope>
</reference>
<protein>
    <recommendedName>
        <fullName evidence="4">Reverse transcriptase domain-containing protein</fullName>
    </recommendedName>
</protein>
<comment type="caution">
    <text evidence="2">The sequence shown here is derived from an EMBL/GenBank/DDBJ whole genome shotgun (WGS) entry which is preliminary data.</text>
</comment>
<proteinExistence type="predicted"/>
<dbReference type="EMBL" id="BQNB010018169">
    <property type="protein sequence ID" value="GJT71464.1"/>
    <property type="molecule type" value="Genomic_DNA"/>
</dbReference>
<dbReference type="Proteomes" id="UP001151760">
    <property type="component" value="Unassembled WGS sequence"/>
</dbReference>
<evidence type="ECO:0000313" key="2">
    <source>
        <dbReference type="EMBL" id="GJT71464.1"/>
    </source>
</evidence>
<gene>
    <name evidence="2" type="ORF">Tco_1030750</name>
</gene>
<keyword evidence="3" id="KW-1185">Reference proteome</keyword>
<sequence>MIDRDKIMVAAGRNIMRKTPPEAYDLIENMTHHYFQWDVKVYYDTTTDMSAYYSQTTFASNEQVYVLGNDTRYTIQSVQHQPGPGHPSTFHHSYSDESDEDEPSKVLNGDILLLENLLNIDSTRDLPPQELNNEIYDAERDILLLEKLLNIDSTKYPPPQELNNDPEGDILFLETLSKDDPSDAENFEINSLIREPSDTFLMGSKEIEFHVLLRILYKLSSRSKGI</sequence>
<evidence type="ECO:0008006" key="4">
    <source>
        <dbReference type="Google" id="ProtNLM"/>
    </source>
</evidence>
<name>A0ABQ5G8S8_9ASTR</name>
<reference evidence="2" key="1">
    <citation type="journal article" date="2022" name="Int. J. Mol. Sci.">
        <title>Draft Genome of Tanacetum Coccineum: Genomic Comparison of Closely Related Tanacetum-Family Plants.</title>
        <authorList>
            <person name="Yamashiro T."/>
            <person name="Shiraishi A."/>
            <person name="Nakayama K."/>
            <person name="Satake H."/>
        </authorList>
    </citation>
    <scope>NUCLEOTIDE SEQUENCE</scope>
</reference>